<reference evidence="1 2" key="1">
    <citation type="submission" date="2018-04" db="EMBL/GenBank/DDBJ databases">
        <title>Draft genome sequence of Pseudomonas syringae pv. actinidiae biovar 1 strains isolated from kiwifruit in Kagawa prefecture.</title>
        <authorList>
            <person name="Tabuchi M."/>
            <person name="Saito M."/>
            <person name="Fujiwara S."/>
            <person name="Sasa N."/>
            <person name="Akimitsu K."/>
            <person name="Gomi K."/>
            <person name="Konishi-Sugita S."/>
            <person name="Hamano K."/>
            <person name="Kataoka I."/>
        </authorList>
    </citation>
    <scope>NUCLEOTIDE SEQUENCE [LARGE SCALE GENOMIC DNA]</scope>
    <source>
        <strain evidence="1 2">MAFF212206</strain>
    </source>
</reference>
<protein>
    <submittedName>
        <fullName evidence="1">ATP phosphoribosyltransferase regulatory subunit HisZ</fullName>
    </submittedName>
</protein>
<keyword evidence="1" id="KW-0328">Glycosyltransferase</keyword>
<organism evidence="1 2">
    <name type="scientific">Pseudomonas syringae pv. actinidiae</name>
    <dbReference type="NCBI Taxonomy" id="103796"/>
    <lineage>
        <taxon>Bacteria</taxon>
        <taxon>Pseudomonadati</taxon>
        <taxon>Pseudomonadota</taxon>
        <taxon>Gammaproteobacteria</taxon>
        <taxon>Pseudomonadales</taxon>
        <taxon>Pseudomonadaceae</taxon>
        <taxon>Pseudomonas</taxon>
        <taxon>Pseudomonas syringae</taxon>
    </lineage>
</organism>
<proteinExistence type="predicted"/>
<dbReference type="EMBL" id="BGJZ01000037">
    <property type="protein sequence ID" value="GBH07554.1"/>
    <property type="molecule type" value="Genomic_DNA"/>
</dbReference>
<gene>
    <name evidence="1" type="ORF">KPSA1_00914</name>
</gene>
<name>A0A2V0Q5C7_PSESF</name>
<dbReference type="Proteomes" id="UP000247480">
    <property type="component" value="Unassembled WGS sequence"/>
</dbReference>
<sequence>MRCGAATATLIERNDSVQVRVKIAAAVRIASRTRATVNEHHRQPFRRTAFIDVEHMRLFHGQIVPGVGFDLRVQSLHKCSISPVQRLLLFCHGAS</sequence>
<accession>A0A2V0Q5C7</accession>
<evidence type="ECO:0000313" key="2">
    <source>
        <dbReference type="Proteomes" id="UP000247480"/>
    </source>
</evidence>
<dbReference type="AlphaFoldDB" id="A0A2V0Q5C7"/>
<comment type="caution">
    <text evidence="1">The sequence shown here is derived from an EMBL/GenBank/DDBJ whole genome shotgun (WGS) entry which is preliminary data.</text>
</comment>
<keyword evidence="1" id="KW-0808">Transferase</keyword>
<dbReference type="GO" id="GO:0016757">
    <property type="term" value="F:glycosyltransferase activity"/>
    <property type="evidence" value="ECO:0007669"/>
    <property type="project" value="UniProtKB-KW"/>
</dbReference>
<evidence type="ECO:0000313" key="1">
    <source>
        <dbReference type="EMBL" id="GBH07554.1"/>
    </source>
</evidence>